<reference evidence="3" key="1">
    <citation type="journal article" date="2019" name="Int. J. Syst. Evol. Microbiol.">
        <title>The Global Catalogue of Microorganisms (GCM) 10K type strain sequencing project: providing services to taxonomists for standard genome sequencing and annotation.</title>
        <authorList>
            <consortium name="The Broad Institute Genomics Platform"/>
            <consortium name="The Broad Institute Genome Sequencing Center for Infectious Disease"/>
            <person name="Wu L."/>
            <person name="Ma J."/>
        </authorList>
    </citation>
    <scope>NUCLEOTIDE SEQUENCE [LARGE SCALE GENOMIC DNA]</scope>
    <source>
        <strain evidence="3">KCTC 33676</strain>
    </source>
</reference>
<organism evidence="2 3">
    <name type="scientific">Marinicrinis sediminis</name>
    <dbReference type="NCBI Taxonomy" id="1652465"/>
    <lineage>
        <taxon>Bacteria</taxon>
        <taxon>Bacillati</taxon>
        <taxon>Bacillota</taxon>
        <taxon>Bacilli</taxon>
        <taxon>Bacillales</taxon>
        <taxon>Paenibacillaceae</taxon>
    </lineage>
</organism>
<dbReference type="RefSeq" id="WP_379930976.1">
    <property type="nucleotide sequence ID" value="NZ_JBHUMM010000043.1"/>
</dbReference>
<evidence type="ECO:0000313" key="3">
    <source>
        <dbReference type="Proteomes" id="UP001597497"/>
    </source>
</evidence>
<dbReference type="SMART" id="SM00914">
    <property type="entry name" value="IDEAL"/>
    <property type="match status" value="1"/>
</dbReference>
<proteinExistence type="predicted"/>
<evidence type="ECO:0000259" key="1">
    <source>
        <dbReference type="SMART" id="SM00914"/>
    </source>
</evidence>
<dbReference type="Proteomes" id="UP001597497">
    <property type="component" value="Unassembled WGS sequence"/>
</dbReference>
<evidence type="ECO:0000313" key="2">
    <source>
        <dbReference type="EMBL" id="MFD2672915.1"/>
    </source>
</evidence>
<dbReference type="InterPro" id="IPR014957">
    <property type="entry name" value="IDEAL_dom"/>
</dbReference>
<accession>A0ABW5RE94</accession>
<dbReference type="Pfam" id="PF08858">
    <property type="entry name" value="IDEAL"/>
    <property type="match status" value="1"/>
</dbReference>
<keyword evidence="3" id="KW-1185">Reference proteome</keyword>
<sequence>MSIIYDALLSLHAEMFLDHSIREYRLRQIYEGIDRALENGDQETFYSLTSEMMTIRQQEKSPIVNDRHKPA</sequence>
<dbReference type="Gene3D" id="4.10.810.10">
    <property type="entry name" value="Virus Scaffolding Protein, Chain A"/>
    <property type="match status" value="1"/>
</dbReference>
<comment type="caution">
    <text evidence="2">The sequence shown here is derived from an EMBL/GenBank/DDBJ whole genome shotgun (WGS) entry which is preliminary data.</text>
</comment>
<dbReference type="InterPro" id="IPR027393">
    <property type="entry name" value="Virus_scaffolding_prot_C"/>
</dbReference>
<protein>
    <submittedName>
        <fullName evidence="2">IDEAL domain-containing protein</fullName>
    </submittedName>
</protein>
<gene>
    <name evidence="2" type="ORF">ACFSUC_15200</name>
</gene>
<dbReference type="EMBL" id="JBHUMM010000043">
    <property type="protein sequence ID" value="MFD2672915.1"/>
    <property type="molecule type" value="Genomic_DNA"/>
</dbReference>
<feature type="domain" description="IDEAL" evidence="1">
    <location>
        <begin position="16"/>
        <end position="52"/>
    </location>
</feature>
<name>A0ABW5RE94_9BACL</name>